<keyword evidence="6" id="KW-1185">Reference proteome</keyword>
<dbReference type="Gene3D" id="1.10.10.1320">
    <property type="entry name" value="Anti-sigma factor, zinc-finger domain"/>
    <property type="match status" value="1"/>
</dbReference>
<comment type="caution">
    <text evidence="5">The sequence shown here is derived from an EMBL/GenBank/DDBJ whole genome shotgun (WGS) entry which is preliminary data.</text>
</comment>
<feature type="domain" description="Mycothiol-dependent maleylpyruvate isomerase metal-binding" evidence="3">
    <location>
        <begin position="96"/>
        <end position="237"/>
    </location>
</feature>
<dbReference type="InterPro" id="IPR027383">
    <property type="entry name" value="Znf_put"/>
</dbReference>
<dbReference type="EMBL" id="BAAATA010000039">
    <property type="protein sequence ID" value="GAA2506114.1"/>
    <property type="molecule type" value="Genomic_DNA"/>
</dbReference>
<dbReference type="SUPFAM" id="SSF109854">
    <property type="entry name" value="DinB/YfiT-like putative metalloenzymes"/>
    <property type="match status" value="1"/>
</dbReference>
<protein>
    <submittedName>
        <fullName evidence="5">Zf-HC2 domain-containing protein</fullName>
    </submittedName>
</protein>
<dbReference type="InterPro" id="IPR017517">
    <property type="entry name" value="Maleyloyr_isom"/>
</dbReference>
<dbReference type="Gene3D" id="1.20.120.450">
    <property type="entry name" value="dinb family like domain"/>
    <property type="match status" value="1"/>
</dbReference>
<dbReference type="Pfam" id="PF13490">
    <property type="entry name" value="zf-HC2"/>
    <property type="match status" value="1"/>
</dbReference>
<evidence type="ECO:0000256" key="1">
    <source>
        <dbReference type="ARBA" id="ARBA00023015"/>
    </source>
</evidence>
<evidence type="ECO:0000259" key="3">
    <source>
        <dbReference type="Pfam" id="PF11716"/>
    </source>
</evidence>
<dbReference type="RefSeq" id="WP_344385445.1">
    <property type="nucleotide sequence ID" value="NZ_BAAATA010000039.1"/>
</dbReference>
<dbReference type="InterPro" id="IPR024344">
    <property type="entry name" value="MDMPI_metal-binding"/>
</dbReference>
<gene>
    <name evidence="5" type="ORF">GCM10010406_48420</name>
</gene>
<keyword evidence="1" id="KW-0805">Transcription regulation</keyword>
<evidence type="ECO:0000313" key="6">
    <source>
        <dbReference type="Proteomes" id="UP001501358"/>
    </source>
</evidence>
<keyword evidence="2" id="KW-0804">Transcription</keyword>
<evidence type="ECO:0000256" key="2">
    <source>
        <dbReference type="ARBA" id="ARBA00023163"/>
    </source>
</evidence>
<accession>A0ABP5ZWT2</accession>
<evidence type="ECO:0000313" key="5">
    <source>
        <dbReference type="EMBL" id="GAA2506114.1"/>
    </source>
</evidence>
<dbReference type="Proteomes" id="UP001501358">
    <property type="component" value="Unassembled WGS sequence"/>
</dbReference>
<proteinExistence type="predicted"/>
<name>A0ABP5ZWT2_9ACTN</name>
<evidence type="ECO:0000259" key="4">
    <source>
        <dbReference type="Pfam" id="PF13490"/>
    </source>
</evidence>
<feature type="domain" description="Putative zinc-finger" evidence="4">
    <location>
        <begin position="14"/>
        <end position="45"/>
    </location>
</feature>
<dbReference type="NCBIfam" id="TIGR03083">
    <property type="entry name" value="maleylpyruvate isomerase family mycothiol-dependent enzyme"/>
    <property type="match status" value="1"/>
</dbReference>
<organism evidence="5 6">
    <name type="scientific">Streptomyces thermolineatus</name>
    <dbReference type="NCBI Taxonomy" id="44033"/>
    <lineage>
        <taxon>Bacteria</taxon>
        <taxon>Bacillati</taxon>
        <taxon>Actinomycetota</taxon>
        <taxon>Actinomycetes</taxon>
        <taxon>Kitasatosporales</taxon>
        <taxon>Streptomycetaceae</taxon>
        <taxon>Streptomyces</taxon>
    </lineage>
</organism>
<reference evidence="6" key="1">
    <citation type="journal article" date="2019" name="Int. J. Syst. Evol. Microbiol.">
        <title>The Global Catalogue of Microorganisms (GCM) 10K type strain sequencing project: providing services to taxonomists for standard genome sequencing and annotation.</title>
        <authorList>
            <consortium name="The Broad Institute Genomics Platform"/>
            <consortium name="The Broad Institute Genome Sequencing Center for Infectious Disease"/>
            <person name="Wu L."/>
            <person name="Ma J."/>
        </authorList>
    </citation>
    <scope>NUCLEOTIDE SEQUENCE [LARGE SCALE GENOMIC DNA]</scope>
    <source>
        <strain evidence="6">JCM 6307</strain>
    </source>
</reference>
<dbReference type="Pfam" id="PF11716">
    <property type="entry name" value="MDMPI_N"/>
    <property type="match status" value="1"/>
</dbReference>
<dbReference type="InterPro" id="IPR041916">
    <property type="entry name" value="Anti_sigma_zinc_sf"/>
</dbReference>
<sequence>MSGVDGGRAAHALFRSLLGAWALDACSDQEAGAVEAHLNDCGSCAEEAVRLRGAVRFLSPEEPLDPDPLLRTEVLRECLDRRPAGVAVPPWAAPYDAETARLDALLRDLGDAEWETPVTLSWSSGARRLTLCGVLAHLGSVDGLVSTALGLPDPLGPGAPRTRAERTDLAEERCRAHGPPFVREKWRSQTRGIVRAAALAPAGDGAPPVDFAEFALPLPDALRYRAFECWVHAQDVAEAVDYPYGPPAADHLNQLIDLAARMLPESLALRRRAGRAALPGRLTEAGRPGRAVRLEIGGDGGGTWLVPLDSPGAAVSGESSVACLALDGLEFCRLAAGHADPGRVAAGVEGDAAAVHEVLHATAALSRL</sequence>
<dbReference type="InterPro" id="IPR034660">
    <property type="entry name" value="DinB/YfiT-like"/>
</dbReference>